<evidence type="ECO:0000313" key="4">
    <source>
        <dbReference type="EMBL" id="KAJ0395065.1"/>
    </source>
</evidence>
<dbReference type="SMART" id="SM00248">
    <property type="entry name" value="ANK"/>
    <property type="match status" value="3"/>
</dbReference>
<dbReference type="PANTHER" id="PTHR24166">
    <property type="entry name" value="ROLLING PEBBLES, ISOFORM B"/>
    <property type="match status" value="1"/>
</dbReference>
<dbReference type="Proteomes" id="UP001209570">
    <property type="component" value="Unassembled WGS sequence"/>
</dbReference>
<feature type="repeat" description="ANK" evidence="3">
    <location>
        <begin position="275"/>
        <end position="307"/>
    </location>
</feature>
<feature type="repeat" description="ANK" evidence="3">
    <location>
        <begin position="184"/>
        <end position="216"/>
    </location>
</feature>
<evidence type="ECO:0000256" key="2">
    <source>
        <dbReference type="ARBA" id="ARBA00023043"/>
    </source>
</evidence>
<evidence type="ECO:0000256" key="1">
    <source>
        <dbReference type="ARBA" id="ARBA00022737"/>
    </source>
</evidence>
<dbReference type="PANTHER" id="PTHR24166:SF58">
    <property type="entry name" value="ANKYCORBIN-LIKE"/>
    <property type="match status" value="1"/>
</dbReference>
<gene>
    <name evidence="4" type="ORF">P43SY_011453</name>
</gene>
<dbReference type="Gene3D" id="1.25.40.20">
    <property type="entry name" value="Ankyrin repeat-containing domain"/>
    <property type="match status" value="2"/>
</dbReference>
<dbReference type="PROSITE" id="PS50088">
    <property type="entry name" value="ANK_REPEAT"/>
    <property type="match status" value="2"/>
</dbReference>
<evidence type="ECO:0000313" key="5">
    <source>
        <dbReference type="Proteomes" id="UP001209570"/>
    </source>
</evidence>
<protein>
    <submittedName>
        <fullName evidence="4">Uncharacterized protein</fullName>
    </submittedName>
</protein>
<dbReference type="AlphaFoldDB" id="A0AAD5LDS6"/>
<proteinExistence type="predicted"/>
<reference evidence="4" key="1">
    <citation type="submission" date="2021-12" db="EMBL/GenBank/DDBJ databases">
        <title>Prjna785345.</title>
        <authorList>
            <person name="Rujirawat T."/>
            <person name="Krajaejun T."/>
        </authorList>
    </citation>
    <scope>NUCLEOTIDE SEQUENCE</scope>
    <source>
        <strain evidence="4">Pi057C3</strain>
    </source>
</reference>
<keyword evidence="2 3" id="KW-0040">ANK repeat</keyword>
<keyword evidence="1" id="KW-0677">Repeat</keyword>
<name>A0AAD5LDS6_PYTIN</name>
<dbReference type="SUPFAM" id="SSF48403">
    <property type="entry name" value="Ankyrin repeat"/>
    <property type="match status" value="1"/>
</dbReference>
<dbReference type="EMBL" id="JAKCXM010000366">
    <property type="protein sequence ID" value="KAJ0395065.1"/>
    <property type="molecule type" value="Genomic_DNA"/>
</dbReference>
<evidence type="ECO:0000256" key="3">
    <source>
        <dbReference type="PROSITE-ProRule" id="PRU00023"/>
    </source>
</evidence>
<dbReference type="InterPro" id="IPR050889">
    <property type="entry name" value="Dendritic_Spine_Reg/Scaffold"/>
</dbReference>
<comment type="caution">
    <text evidence="4">The sequence shown here is derived from an EMBL/GenBank/DDBJ whole genome shotgun (WGS) entry which is preliminary data.</text>
</comment>
<dbReference type="Pfam" id="PF00023">
    <property type="entry name" value="Ank"/>
    <property type="match status" value="1"/>
</dbReference>
<dbReference type="Pfam" id="PF12796">
    <property type="entry name" value="Ank_2"/>
    <property type="match status" value="1"/>
</dbReference>
<accession>A0AAD5LDS6</accession>
<dbReference type="InterPro" id="IPR036770">
    <property type="entry name" value="Ankyrin_rpt-contain_sf"/>
</dbReference>
<organism evidence="4 5">
    <name type="scientific">Pythium insidiosum</name>
    <name type="common">Pythiosis disease agent</name>
    <dbReference type="NCBI Taxonomy" id="114742"/>
    <lineage>
        <taxon>Eukaryota</taxon>
        <taxon>Sar</taxon>
        <taxon>Stramenopiles</taxon>
        <taxon>Oomycota</taxon>
        <taxon>Peronosporomycetes</taxon>
        <taxon>Pythiales</taxon>
        <taxon>Pythiaceae</taxon>
        <taxon>Pythium</taxon>
    </lineage>
</organism>
<dbReference type="PROSITE" id="PS50297">
    <property type="entry name" value="ANK_REP_REGION"/>
    <property type="match status" value="1"/>
</dbReference>
<dbReference type="InterPro" id="IPR002110">
    <property type="entry name" value="Ankyrin_rpt"/>
</dbReference>
<keyword evidence="5" id="KW-1185">Reference proteome</keyword>
<sequence>MYESIDRLEPEALRSIAAKQELQDMAPLNAHGKYHARYIKNAYPIAGTQLKLEKEREMILAAKKKLLLTKDPIQMLSSSHRELSLTHGVSDRSYRQLDFLSDRFEAMLARDEEMVRDANAKRGVRLVEVQHREGLEQFWRLMHLQHRREAVAWVLSHRFWDINVPVLVNEDRKSGLRVVPHKDCGRTPLMVACELLSVDLVAALLEQDAAIHLQTSNGDTAVHFLWRSNECWRHAGRRHSSLVDAADVALKASHAYAILSKFIARSADVDAQNAFGETALQHCARLGLEACVRLLLKHGADPNTVDRTGRSAVQYAREQSFQGIVDLLLNHGIIENTRQREEERRRQFRLLREKRGALSSEWSEPSDKLLARLTVEERRVGHLRNQYIDRHGNVILALEPGDK</sequence>